<gene>
    <name evidence="1" type="ORF">O6H91_13G088700</name>
</gene>
<sequence>MALPRSFLCKHACRVLRSAWTHEATRIPPPSPRCSQILPCLPMRRMTTTHTGNEPSEKVEKDRVAGIIYENADFEARRRFLNRILYRSRQRGFLELDLLLGKWAEDNIQDLHDEQLEALIEVLDVENPDLWKWLTGQEGAPESLTSNIVFQAIKKQVSDNLCMHSSPDTRATPGQPWVRGWDDFRKIGGPQIGNQ</sequence>
<accession>A0ACC2BX20</accession>
<proteinExistence type="predicted"/>
<reference evidence="2" key="1">
    <citation type="journal article" date="2024" name="Proc. Natl. Acad. Sci. U.S.A.">
        <title>Extraordinary preservation of gene collinearity over three hundred million years revealed in homosporous lycophytes.</title>
        <authorList>
            <person name="Li C."/>
            <person name="Wickell D."/>
            <person name="Kuo L.Y."/>
            <person name="Chen X."/>
            <person name="Nie B."/>
            <person name="Liao X."/>
            <person name="Peng D."/>
            <person name="Ji J."/>
            <person name="Jenkins J."/>
            <person name="Williams M."/>
            <person name="Shu S."/>
            <person name="Plott C."/>
            <person name="Barry K."/>
            <person name="Rajasekar S."/>
            <person name="Grimwood J."/>
            <person name="Han X."/>
            <person name="Sun S."/>
            <person name="Hou Z."/>
            <person name="He W."/>
            <person name="Dai G."/>
            <person name="Sun C."/>
            <person name="Schmutz J."/>
            <person name="Leebens-Mack J.H."/>
            <person name="Li F.W."/>
            <person name="Wang L."/>
        </authorList>
    </citation>
    <scope>NUCLEOTIDE SEQUENCE [LARGE SCALE GENOMIC DNA]</scope>
    <source>
        <strain evidence="2">cv. PW_Plant_1</strain>
    </source>
</reference>
<comment type="caution">
    <text evidence="1">The sequence shown here is derived from an EMBL/GenBank/DDBJ whole genome shotgun (WGS) entry which is preliminary data.</text>
</comment>
<dbReference type="EMBL" id="CM055104">
    <property type="protein sequence ID" value="KAJ7534300.1"/>
    <property type="molecule type" value="Genomic_DNA"/>
</dbReference>
<organism evidence="1 2">
    <name type="scientific">Diphasiastrum complanatum</name>
    <name type="common">Issler's clubmoss</name>
    <name type="synonym">Lycopodium complanatum</name>
    <dbReference type="NCBI Taxonomy" id="34168"/>
    <lineage>
        <taxon>Eukaryota</taxon>
        <taxon>Viridiplantae</taxon>
        <taxon>Streptophyta</taxon>
        <taxon>Embryophyta</taxon>
        <taxon>Tracheophyta</taxon>
        <taxon>Lycopodiopsida</taxon>
        <taxon>Lycopodiales</taxon>
        <taxon>Lycopodiaceae</taxon>
        <taxon>Lycopodioideae</taxon>
        <taxon>Diphasiastrum</taxon>
    </lineage>
</organism>
<evidence type="ECO:0000313" key="1">
    <source>
        <dbReference type="EMBL" id="KAJ7534300.1"/>
    </source>
</evidence>
<dbReference type="Proteomes" id="UP001162992">
    <property type="component" value="Chromosome 13"/>
</dbReference>
<name>A0ACC2BX20_DIPCM</name>
<protein>
    <submittedName>
        <fullName evidence="1">Uncharacterized protein</fullName>
    </submittedName>
</protein>
<keyword evidence="2" id="KW-1185">Reference proteome</keyword>
<evidence type="ECO:0000313" key="2">
    <source>
        <dbReference type="Proteomes" id="UP001162992"/>
    </source>
</evidence>